<dbReference type="Proteomes" id="UP001153678">
    <property type="component" value="Unassembled WGS sequence"/>
</dbReference>
<accession>A0A9W4SIF1</accession>
<evidence type="ECO:0000313" key="2">
    <source>
        <dbReference type="Proteomes" id="UP001153678"/>
    </source>
</evidence>
<keyword evidence="2" id="KW-1185">Reference proteome</keyword>
<dbReference type="AlphaFoldDB" id="A0A9W4SIF1"/>
<organism evidence="1 2">
    <name type="scientific">Funneliformis geosporum</name>
    <dbReference type="NCBI Taxonomy" id="1117311"/>
    <lineage>
        <taxon>Eukaryota</taxon>
        <taxon>Fungi</taxon>
        <taxon>Fungi incertae sedis</taxon>
        <taxon>Mucoromycota</taxon>
        <taxon>Glomeromycotina</taxon>
        <taxon>Glomeromycetes</taxon>
        <taxon>Glomerales</taxon>
        <taxon>Glomeraceae</taxon>
        <taxon>Funneliformis</taxon>
    </lineage>
</organism>
<reference evidence="1" key="1">
    <citation type="submission" date="2022-08" db="EMBL/GenBank/DDBJ databases">
        <authorList>
            <person name="Kallberg Y."/>
            <person name="Tangrot J."/>
            <person name="Rosling A."/>
        </authorList>
    </citation>
    <scope>NUCLEOTIDE SEQUENCE</scope>
    <source>
        <strain evidence="1">Wild A</strain>
    </source>
</reference>
<proteinExistence type="predicted"/>
<comment type="caution">
    <text evidence="1">The sequence shown here is derived from an EMBL/GenBank/DDBJ whole genome shotgun (WGS) entry which is preliminary data.</text>
</comment>
<protein>
    <submittedName>
        <fullName evidence="1">8427_t:CDS:1</fullName>
    </submittedName>
</protein>
<name>A0A9W4SIF1_9GLOM</name>
<sequence>MAQADKLYIPNLTIIQSFYSGKIWLAENQEDLLPSEGKLWSIQTKTKYKNEGKISGKMSEQFEILSD</sequence>
<evidence type="ECO:0000313" key="1">
    <source>
        <dbReference type="EMBL" id="CAI2169674.1"/>
    </source>
</evidence>
<dbReference type="EMBL" id="CAMKVN010000611">
    <property type="protein sequence ID" value="CAI2169674.1"/>
    <property type="molecule type" value="Genomic_DNA"/>
</dbReference>
<gene>
    <name evidence="1" type="ORF">FWILDA_LOCUS4197</name>
</gene>